<accession>A0A819Z1C7</accession>
<feature type="signal peptide" evidence="2">
    <location>
        <begin position="1"/>
        <end position="20"/>
    </location>
</feature>
<dbReference type="SUPFAM" id="SSF51045">
    <property type="entry name" value="WW domain"/>
    <property type="match status" value="2"/>
</dbReference>
<dbReference type="PROSITE" id="PS50020">
    <property type="entry name" value="WW_DOMAIN_2"/>
    <property type="match status" value="2"/>
</dbReference>
<dbReference type="InterPro" id="IPR024134">
    <property type="entry name" value="SOD_Cu/Zn_/chaperone"/>
</dbReference>
<dbReference type="Pfam" id="PF00080">
    <property type="entry name" value="Sod_Cu"/>
    <property type="match status" value="1"/>
</dbReference>
<dbReference type="PROSITE" id="PS01159">
    <property type="entry name" value="WW_DOMAIN_1"/>
    <property type="match status" value="2"/>
</dbReference>
<protein>
    <recommendedName>
        <fullName evidence="3">WW domain-containing protein</fullName>
    </recommendedName>
</protein>
<keyword evidence="2" id="KW-0732">Signal</keyword>
<feature type="domain" description="WW" evidence="3">
    <location>
        <begin position="313"/>
        <end position="346"/>
    </location>
</feature>
<feature type="compositionally biased region" description="Polar residues" evidence="1">
    <location>
        <begin position="289"/>
        <end position="304"/>
    </location>
</feature>
<dbReference type="SUPFAM" id="SSF49329">
    <property type="entry name" value="Cu,Zn superoxide dismutase-like"/>
    <property type="match status" value="1"/>
</dbReference>
<dbReference type="Gene3D" id="2.60.40.200">
    <property type="entry name" value="Superoxide dismutase, copper/zinc binding domain"/>
    <property type="match status" value="1"/>
</dbReference>
<name>A0A819Z1C7_9BILA</name>
<dbReference type="GO" id="GO:0005507">
    <property type="term" value="F:copper ion binding"/>
    <property type="evidence" value="ECO:0007669"/>
    <property type="project" value="InterPro"/>
</dbReference>
<dbReference type="InterPro" id="IPR036020">
    <property type="entry name" value="WW_dom_sf"/>
</dbReference>
<dbReference type="CDD" id="cd00201">
    <property type="entry name" value="WW"/>
    <property type="match status" value="2"/>
</dbReference>
<dbReference type="PRINTS" id="PR00068">
    <property type="entry name" value="CUZNDISMTASE"/>
</dbReference>
<feature type="compositionally biased region" description="Acidic residues" evidence="1">
    <location>
        <begin position="364"/>
        <end position="373"/>
    </location>
</feature>
<feature type="chain" id="PRO_5032932482" description="WW domain-containing protein" evidence="2">
    <location>
        <begin position="21"/>
        <end position="373"/>
    </location>
</feature>
<evidence type="ECO:0000313" key="5">
    <source>
        <dbReference type="Proteomes" id="UP000663851"/>
    </source>
</evidence>
<evidence type="ECO:0000256" key="2">
    <source>
        <dbReference type="SAM" id="SignalP"/>
    </source>
</evidence>
<comment type="caution">
    <text evidence="4">The sequence shown here is derived from an EMBL/GenBank/DDBJ whole genome shotgun (WGS) entry which is preliminary data.</text>
</comment>
<dbReference type="PANTHER" id="PTHR10003">
    <property type="entry name" value="SUPEROXIDE DISMUTASE CU-ZN -RELATED"/>
    <property type="match status" value="1"/>
</dbReference>
<feature type="domain" description="WW" evidence="3">
    <location>
        <begin position="218"/>
        <end position="251"/>
    </location>
</feature>
<dbReference type="SMART" id="SM00456">
    <property type="entry name" value="WW"/>
    <property type="match status" value="2"/>
</dbReference>
<dbReference type="InterPro" id="IPR001202">
    <property type="entry name" value="WW_dom"/>
</dbReference>
<dbReference type="GO" id="GO:0006801">
    <property type="term" value="P:superoxide metabolic process"/>
    <property type="evidence" value="ECO:0007669"/>
    <property type="project" value="InterPro"/>
</dbReference>
<evidence type="ECO:0000256" key="1">
    <source>
        <dbReference type="SAM" id="MobiDB-lite"/>
    </source>
</evidence>
<proteinExistence type="predicted"/>
<dbReference type="AlphaFoldDB" id="A0A819Z1C7"/>
<feature type="region of interest" description="Disordered" evidence="1">
    <location>
        <begin position="289"/>
        <end position="320"/>
    </location>
</feature>
<sequence length="373" mass="41292">MKIFVFFLVLVAALVREVEQSVHANAKMFLAGTNDFIGTIDFYEEEEAWGVVITGFVNRLRPMATLGFHIHSQPIGDNHNCTAGGSHFNPYNVSHGMQTDELLNRHVGDLGNIETSVDGGAYLGLVDRVISLNFNNTRNVIGLPLMIHNLTDDGGHTGKGESNTTGNAGPRIACAYQSKFLKVQLIGMNTNSSNSQFVRSLSDTEIPQHVADEPIAAKPLPPGWEVRTDNSGRTYYLGHNRRRTTWIHPNPQNANITGQCQIHESEASAEFGSLMSDCTMAYDHLSQNVTGIDPRTNQSISRPTTHPEIMKNGPLPTPWDVRTAPSGRCYYIDHVNKRTTWQNPRVISRDHHEHSNSDVQPDSSETEIESSPP</sequence>
<feature type="region of interest" description="Disordered" evidence="1">
    <location>
        <begin position="349"/>
        <end position="373"/>
    </location>
</feature>
<dbReference type="InterPro" id="IPR036423">
    <property type="entry name" value="SOD-like_Cu/Zn_dom_sf"/>
</dbReference>
<organism evidence="4 5">
    <name type="scientific">Rotaria socialis</name>
    <dbReference type="NCBI Taxonomy" id="392032"/>
    <lineage>
        <taxon>Eukaryota</taxon>
        <taxon>Metazoa</taxon>
        <taxon>Spiralia</taxon>
        <taxon>Gnathifera</taxon>
        <taxon>Rotifera</taxon>
        <taxon>Eurotatoria</taxon>
        <taxon>Bdelloidea</taxon>
        <taxon>Philodinida</taxon>
        <taxon>Philodinidae</taxon>
        <taxon>Rotaria</taxon>
    </lineage>
</organism>
<dbReference type="EMBL" id="CAJOBO010000209">
    <property type="protein sequence ID" value="CAF4162902.1"/>
    <property type="molecule type" value="Genomic_DNA"/>
</dbReference>
<evidence type="ECO:0000259" key="3">
    <source>
        <dbReference type="PROSITE" id="PS50020"/>
    </source>
</evidence>
<evidence type="ECO:0000313" key="4">
    <source>
        <dbReference type="EMBL" id="CAF4162902.1"/>
    </source>
</evidence>
<gene>
    <name evidence="4" type="ORF">HFQ381_LOCUS5084</name>
</gene>
<dbReference type="Pfam" id="PF00397">
    <property type="entry name" value="WW"/>
    <property type="match status" value="2"/>
</dbReference>
<dbReference type="InterPro" id="IPR001424">
    <property type="entry name" value="SOD_Cu_Zn_dom"/>
</dbReference>
<dbReference type="Gene3D" id="2.20.70.10">
    <property type="match status" value="2"/>
</dbReference>
<dbReference type="CDD" id="cd00305">
    <property type="entry name" value="Cu-Zn_Superoxide_Dismutase"/>
    <property type="match status" value="1"/>
</dbReference>
<dbReference type="Proteomes" id="UP000663851">
    <property type="component" value="Unassembled WGS sequence"/>
</dbReference>
<reference evidence="4" key="1">
    <citation type="submission" date="2021-02" db="EMBL/GenBank/DDBJ databases">
        <authorList>
            <person name="Nowell W R."/>
        </authorList>
    </citation>
    <scope>NUCLEOTIDE SEQUENCE</scope>
</reference>